<dbReference type="InterPro" id="IPR036597">
    <property type="entry name" value="Fido-like_dom_sf"/>
</dbReference>
<dbReference type="PANTHER" id="PTHR13504">
    <property type="entry name" value="FIDO DOMAIN-CONTAINING PROTEIN DDB_G0283145"/>
    <property type="match status" value="1"/>
</dbReference>
<proteinExistence type="predicted"/>
<dbReference type="PANTHER" id="PTHR13504:SF38">
    <property type="entry name" value="FIDO DOMAIN-CONTAINING PROTEIN"/>
    <property type="match status" value="1"/>
</dbReference>
<dbReference type="InterPro" id="IPR025758">
    <property type="entry name" value="Fic/DOC_N"/>
</dbReference>
<evidence type="ECO:0000256" key="1">
    <source>
        <dbReference type="SAM" id="MobiDB-lite"/>
    </source>
</evidence>
<dbReference type="InterPro" id="IPR003812">
    <property type="entry name" value="Fido"/>
</dbReference>
<evidence type="ECO:0000313" key="3">
    <source>
        <dbReference type="EMBL" id="CAB4323779.1"/>
    </source>
</evidence>
<dbReference type="Gene3D" id="1.10.3290.10">
    <property type="entry name" value="Fido-like domain"/>
    <property type="match status" value="1"/>
</dbReference>
<name>A0A6J5YJF3_9ZZZZ</name>
<feature type="region of interest" description="Disordered" evidence="1">
    <location>
        <begin position="403"/>
        <end position="427"/>
    </location>
</feature>
<dbReference type="EMBL" id="CAEMXZ010000071">
    <property type="protein sequence ID" value="CAB4323779.1"/>
    <property type="molecule type" value="Genomic_DNA"/>
</dbReference>
<organism evidence="3">
    <name type="scientific">freshwater metagenome</name>
    <dbReference type="NCBI Taxonomy" id="449393"/>
    <lineage>
        <taxon>unclassified sequences</taxon>
        <taxon>metagenomes</taxon>
        <taxon>ecological metagenomes</taxon>
    </lineage>
</organism>
<sequence length="427" mass="46551">MSRVVRRRWEADLGSGLPRRDHRSCTYEAYIPDLLAGRRISLDGDVAADVADAEAAIARLNAEAITLVDTEALARILLRAESVASSKIEGLEVGPRRLIRAEAARLLGESSDDVTADEVLANIDAMSWAVETLAHEKTITLDGLLEVHRRLLAETRLAEHAGKIRAQQNWIGGSSYNPCSADFVPPPPEEVHDLLVDLCAFCNDDSLPAIAQAALAHAQFETIHPFVDGNGRTGRALIHVILRRRGLAALVLPPISLILATRADDYIAGLTATRHRGRVDSAAARDGLNRWVGSFAAAANRSVTDAAAFEARVVEIQNNWRLRVGRIRQHSAIDRLIQTLPGAPLLTVSHGSELIGRSFQQTNEAISRLVDVGILTQVSIGRRNRAFEASEIVDGFMDLERKLASPTGDTRSAPPVRNVPRRRPAQR</sequence>
<dbReference type="Pfam" id="PF02661">
    <property type="entry name" value="Fic"/>
    <property type="match status" value="1"/>
</dbReference>
<feature type="domain" description="Fido" evidence="2">
    <location>
        <begin position="139"/>
        <end position="294"/>
    </location>
</feature>
<protein>
    <submittedName>
        <fullName evidence="3">Unannotated protein</fullName>
    </submittedName>
</protein>
<dbReference type="InterPro" id="IPR040198">
    <property type="entry name" value="Fido_containing"/>
</dbReference>
<accession>A0A6J5YJF3</accession>
<dbReference type="SUPFAM" id="SSF140931">
    <property type="entry name" value="Fic-like"/>
    <property type="match status" value="1"/>
</dbReference>
<reference evidence="3" key="1">
    <citation type="submission" date="2020-05" db="EMBL/GenBank/DDBJ databases">
        <authorList>
            <person name="Chiriac C."/>
            <person name="Salcher M."/>
            <person name="Ghai R."/>
            <person name="Kavagutti S V."/>
        </authorList>
    </citation>
    <scope>NUCLEOTIDE SEQUENCE</scope>
</reference>
<dbReference type="PROSITE" id="PS51459">
    <property type="entry name" value="FIDO"/>
    <property type="match status" value="1"/>
</dbReference>
<gene>
    <name evidence="3" type="ORF">UFOPK1392_01539</name>
</gene>
<dbReference type="AlphaFoldDB" id="A0A6J5YJF3"/>
<dbReference type="Pfam" id="PF13784">
    <property type="entry name" value="Fic_N"/>
    <property type="match status" value="1"/>
</dbReference>
<evidence type="ECO:0000259" key="2">
    <source>
        <dbReference type="PROSITE" id="PS51459"/>
    </source>
</evidence>